<organism evidence="1">
    <name type="scientific">metagenome</name>
    <dbReference type="NCBI Taxonomy" id="256318"/>
    <lineage>
        <taxon>unclassified sequences</taxon>
        <taxon>metagenomes</taxon>
    </lineage>
</organism>
<name>A0A2P2C6B8_9ZZZZ</name>
<dbReference type="EMBL" id="CZKB01000005">
    <property type="protein sequence ID" value="CUR57543.1"/>
    <property type="molecule type" value="Genomic_DNA"/>
</dbReference>
<evidence type="ECO:0000313" key="1">
    <source>
        <dbReference type="EMBL" id="CUR57543.1"/>
    </source>
</evidence>
<sequence length="96" mass="10045">MRTAEKLEAWAADLEPTVGVVAVHPQSGLDLPQQKVLATIEPDHNVRRIFSVGAPGAVLLGADGYLAGGPVAGEDEVAEFVEDVFAAITEQPRPTA</sequence>
<reference evidence="1" key="1">
    <citation type="submission" date="2015-08" db="EMBL/GenBank/DDBJ databases">
        <authorList>
            <person name="Babu N.S."/>
            <person name="Beckwith C.J."/>
            <person name="Beseler K.G."/>
            <person name="Brison A."/>
            <person name="Carone J.V."/>
            <person name="Caskin T.P."/>
            <person name="Diamond M."/>
            <person name="Durham M.E."/>
            <person name="Foxe J.M."/>
            <person name="Go M."/>
            <person name="Henderson B.A."/>
            <person name="Jones I.B."/>
            <person name="McGettigan J.A."/>
            <person name="Micheletti S.J."/>
            <person name="Nasrallah M.E."/>
            <person name="Ortiz D."/>
            <person name="Piller C.R."/>
            <person name="Privatt S.R."/>
            <person name="Schneider S.L."/>
            <person name="Sharp S."/>
            <person name="Smith T.C."/>
            <person name="Stanton J.D."/>
            <person name="Ullery H.E."/>
            <person name="Wilson R.J."/>
            <person name="Serrano M.G."/>
            <person name="Buck G."/>
            <person name="Lee V."/>
            <person name="Wang Y."/>
            <person name="Carvalho R."/>
            <person name="Voegtly L."/>
            <person name="Shi R."/>
            <person name="Duckworth R."/>
            <person name="Johnson A."/>
            <person name="Loviza R."/>
            <person name="Walstead R."/>
            <person name="Shah Z."/>
            <person name="Kiflezghi M."/>
            <person name="Wade K."/>
            <person name="Ball S.L."/>
            <person name="Bradley K.W."/>
            <person name="Asai D.J."/>
            <person name="Bowman C.A."/>
            <person name="Russell D.A."/>
            <person name="Pope W.H."/>
            <person name="Jacobs-Sera D."/>
            <person name="Hendrix R.W."/>
            <person name="Hatfull G.F."/>
        </authorList>
    </citation>
    <scope>NUCLEOTIDE SEQUENCE</scope>
</reference>
<protein>
    <submittedName>
        <fullName evidence="1">Uncharacterized protein</fullName>
    </submittedName>
</protein>
<gene>
    <name evidence="1" type="ORF">NOCA1130084</name>
</gene>
<dbReference type="AlphaFoldDB" id="A0A2P2C6B8"/>
<accession>A0A2P2C6B8</accession>
<proteinExistence type="predicted"/>